<organism evidence="1 2">
    <name type="scientific">Coptis chinensis</name>
    <dbReference type="NCBI Taxonomy" id="261450"/>
    <lineage>
        <taxon>Eukaryota</taxon>
        <taxon>Viridiplantae</taxon>
        <taxon>Streptophyta</taxon>
        <taxon>Embryophyta</taxon>
        <taxon>Tracheophyta</taxon>
        <taxon>Spermatophyta</taxon>
        <taxon>Magnoliopsida</taxon>
        <taxon>Ranunculales</taxon>
        <taxon>Ranunculaceae</taxon>
        <taxon>Coptidoideae</taxon>
        <taxon>Coptis</taxon>
    </lineage>
</organism>
<protein>
    <submittedName>
        <fullName evidence="1">Uncharacterized protein</fullName>
    </submittedName>
</protein>
<keyword evidence="2" id="KW-1185">Reference proteome</keyword>
<evidence type="ECO:0000313" key="1">
    <source>
        <dbReference type="EMBL" id="KAF9611881.1"/>
    </source>
</evidence>
<sequence>MKVGASVQLEFCKETKVLDGALSCFSHLRSWHTHQYAVPYQPCCQNPYAYPRIVFERTSKPAVQQLDLIEKVVYKFSDLTKSLEDINHDLAEVADEQRSLKENEEVDYFVHMDELVNKSSCIRVNMEVAKEDPFWEVFEEQVEVSIPVDLFPIDKAISTIKSIVLVDMRVLGLGMNTWACDYFSRLFEAGFSGLCRQVEGQNGGKEWSTESCPQFNQRFYCNCSLLRFSRNHPLLDSHSSGALAGLAGDGWEN</sequence>
<dbReference type="EMBL" id="JADFTS010000004">
    <property type="protein sequence ID" value="KAF9611881.1"/>
    <property type="molecule type" value="Genomic_DNA"/>
</dbReference>
<comment type="caution">
    <text evidence="1">The sequence shown here is derived from an EMBL/GenBank/DDBJ whole genome shotgun (WGS) entry which is preliminary data.</text>
</comment>
<reference evidence="1 2" key="1">
    <citation type="submission" date="2020-10" db="EMBL/GenBank/DDBJ databases">
        <title>The Coptis chinensis genome and diversification of protoberbering-type alkaloids.</title>
        <authorList>
            <person name="Wang B."/>
            <person name="Shu S."/>
            <person name="Song C."/>
            <person name="Liu Y."/>
        </authorList>
    </citation>
    <scope>NUCLEOTIDE SEQUENCE [LARGE SCALE GENOMIC DNA]</scope>
    <source>
        <strain evidence="1">HL-2020</strain>
        <tissue evidence="1">Leaf</tissue>
    </source>
</reference>
<feature type="non-terminal residue" evidence="1">
    <location>
        <position position="1"/>
    </location>
</feature>
<evidence type="ECO:0000313" key="2">
    <source>
        <dbReference type="Proteomes" id="UP000631114"/>
    </source>
</evidence>
<dbReference type="Proteomes" id="UP000631114">
    <property type="component" value="Unassembled WGS sequence"/>
</dbReference>
<name>A0A835I5Z7_9MAGN</name>
<proteinExistence type="predicted"/>
<gene>
    <name evidence="1" type="ORF">IFM89_036664</name>
</gene>
<dbReference type="AlphaFoldDB" id="A0A835I5Z7"/>
<accession>A0A835I5Z7</accession>